<proteinExistence type="predicted"/>
<accession>A0A0B6ZNF6</accession>
<name>A0A0B6ZNF6_9EUPU</name>
<sequence>MHQKMVCKRDEKTININTHNWEELDKDRSSWLQTLTTGKDRLRQLADIKNARRKHT</sequence>
<dbReference type="EMBL" id="HACG01023324">
    <property type="protein sequence ID" value="CEK70189.1"/>
    <property type="molecule type" value="Transcribed_RNA"/>
</dbReference>
<organism evidence="1">
    <name type="scientific">Arion vulgaris</name>
    <dbReference type="NCBI Taxonomy" id="1028688"/>
    <lineage>
        <taxon>Eukaryota</taxon>
        <taxon>Metazoa</taxon>
        <taxon>Spiralia</taxon>
        <taxon>Lophotrochozoa</taxon>
        <taxon>Mollusca</taxon>
        <taxon>Gastropoda</taxon>
        <taxon>Heterobranchia</taxon>
        <taxon>Euthyneura</taxon>
        <taxon>Panpulmonata</taxon>
        <taxon>Eupulmonata</taxon>
        <taxon>Stylommatophora</taxon>
        <taxon>Helicina</taxon>
        <taxon>Arionoidea</taxon>
        <taxon>Arionidae</taxon>
        <taxon>Arion</taxon>
    </lineage>
</organism>
<reference evidence="1" key="1">
    <citation type="submission" date="2014-12" db="EMBL/GenBank/DDBJ databases">
        <title>Insight into the proteome of Arion vulgaris.</title>
        <authorList>
            <person name="Aradska J."/>
            <person name="Bulat T."/>
            <person name="Smidak R."/>
            <person name="Sarate P."/>
            <person name="Gangsoo J."/>
            <person name="Sialana F."/>
            <person name="Bilban M."/>
            <person name="Lubec G."/>
        </authorList>
    </citation>
    <scope>NUCLEOTIDE SEQUENCE</scope>
    <source>
        <tissue evidence="1">Skin</tissue>
    </source>
</reference>
<evidence type="ECO:0000313" key="1">
    <source>
        <dbReference type="EMBL" id="CEK70189.1"/>
    </source>
</evidence>
<protein>
    <submittedName>
        <fullName evidence="1">Uncharacterized protein</fullName>
    </submittedName>
</protein>
<dbReference type="AlphaFoldDB" id="A0A0B6ZNF6"/>
<gene>
    <name evidence="1" type="primary">ORF73200</name>
</gene>